<sequence length="227" mass="26334">MNTTDARISYLQNSSLSGLDQTMINQLSQLQENEIPSAISNLSEYFNMSQFQQKSLLYNVIEHKQKQEKMYFYNQLSQIIPELDSTEITTQLTPKLSIPSLSFVPSLRIPQILPSFPKIQTSTSSLSSIQKQDQTRSFSNDSKNDSVHETKGKRSSNEKRNMFRRALMQVLRVKGDISDEEICEKVQESAKCIWRFVSELVDMNPKQVSDYYWKTFTRPLVQLEKKL</sequence>
<protein>
    <submittedName>
        <fullName evidence="4">Hypothetical_protein</fullName>
    </submittedName>
</protein>
<dbReference type="EMBL" id="CATOUU010000370">
    <property type="protein sequence ID" value="CAI9926695.1"/>
    <property type="molecule type" value="Genomic_DNA"/>
</dbReference>
<evidence type="ECO:0000313" key="2">
    <source>
        <dbReference type="EMBL" id="CAI9926695.1"/>
    </source>
</evidence>
<comment type="caution">
    <text evidence="3">The sequence shown here is derived from an EMBL/GenBank/DDBJ whole genome shotgun (WGS) entry which is preliminary data.</text>
</comment>
<dbReference type="Proteomes" id="UP001642409">
    <property type="component" value="Unassembled WGS sequence"/>
</dbReference>
<reference evidence="3" key="1">
    <citation type="submission" date="2023-06" db="EMBL/GenBank/DDBJ databases">
        <authorList>
            <person name="Kurt Z."/>
        </authorList>
    </citation>
    <scope>NUCLEOTIDE SEQUENCE</scope>
</reference>
<accession>A0AA86ULM5</accession>
<evidence type="ECO:0000313" key="5">
    <source>
        <dbReference type="EMBL" id="CAL6108958.1"/>
    </source>
</evidence>
<name>A0AA86ULM5_9EUKA</name>
<evidence type="ECO:0000313" key="4">
    <source>
        <dbReference type="EMBL" id="CAL6092580.1"/>
    </source>
</evidence>
<proteinExistence type="predicted"/>
<dbReference type="EMBL" id="CAXDID020000660">
    <property type="protein sequence ID" value="CAL6108958.1"/>
    <property type="molecule type" value="Genomic_DNA"/>
</dbReference>
<organism evidence="3">
    <name type="scientific">Hexamita inflata</name>
    <dbReference type="NCBI Taxonomy" id="28002"/>
    <lineage>
        <taxon>Eukaryota</taxon>
        <taxon>Metamonada</taxon>
        <taxon>Diplomonadida</taxon>
        <taxon>Hexamitidae</taxon>
        <taxon>Hexamitinae</taxon>
        <taxon>Hexamita</taxon>
    </lineage>
</organism>
<keyword evidence="6" id="KW-1185">Reference proteome</keyword>
<feature type="region of interest" description="Disordered" evidence="1">
    <location>
        <begin position="124"/>
        <end position="159"/>
    </location>
</feature>
<feature type="compositionally biased region" description="Basic and acidic residues" evidence="1">
    <location>
        <begin position="142"/>
        <end position="159"/>
    </location>
</feature>
<evidence type="ECO:0000256" key="1">
    <source>
        <dbReference type="SAM" id="MobiDB-lite"/>
    </source>
</evidence>
<evidence type="ECO:0000313" key="3">
    <source>
        <dbReference type="EMBL" id="CAI9963130.1"/>
    </source>
</evidence>
<dbReference type="EMBL" id="CATOUU010000965">
    <property type="protein sequence ID" value="CAI9963130.1"/>
    <property type="molecule type" value="Genomic_DNA"/>
</dbReference>
<dbReference type="EMBL" id="CAXDID020000446">
    <property type="protein sequence ID" value="CAL6092580.1"/>
    <property type="molecule type" value="Genomic_DNA"/>
</dbReference>
<dbReference type="AlphaFoldDB" id="A0AA86ULM5"/>
<gene>
    <name evidence="2" type="ORF">HINF_LOCUS14340</name>
    <name evidence="3" type="ORF">HINF_LOCUS50775</name>
    <name evidence="4" type="ORF">HINF_LOCUS66332</name>
    <name evidence="5" type="ORF">HINF_LOCUS75215</name>
</gene>
<evidence type="ECO:0000313" key="6">
    <source>
        <dbReference type="Proteomes" id="UP001642409"/>
    </source>
</evidence>
<reference evidence="4 6" key="2">
    <citation type="submission" date="2024-07" db="EMBL/GenBank/DDBJ databases">
        <authorList>
            <person name="Akdeniz Z."/>
        </authorList>
    </citation>
    <scope>NUCLEOTIDE SEQUENCE [LARGE SCALE GENOMIC DNA]</scope>
</reference>